<reference evidence="3" key="1">
    <citation type="journal article" date="2019" name="Int. J. Syst. Evol. Microbiol.">
        <title>The Global Catalogue of Microorganisms (GCM) 10K type strain sequencing project: providing services to taxonomists for standard genome sequencing and annotation.</title>
        <authorList>
            <consortium name="The Broad Institute Genomics Platform"/>
            <consortium name="The Broad Institute Genome Sequencing Center for Infectious Disease"/>
            <person name="Wu L."/>
            <person name="Ma J."/>
        </authorList>
    </citation>
    <scope>NUCLEOTIDE SEQUENCE [LARGE SCALE GENOMIC DNA]</scope>
    <source>
        <strain evidence="3">CGMCC 1.15339</strain>
    </source>
</reference>
<evidence type="ECO:0000313" key="3">
    <source>
        <dbReference type="Proteomes" id="UP000617555"/>
    </source>
</evidence>
<dbReference type="Proteomes" id="UP000617555">
    <property type="component" value="Unassembled WGS sequence"/>
</dbReference>
<comment type="caution">
    <text evidence="2">The sequence shown here is derived from an EMBL/GenBank/DDBJ whole genome shotgun (WGS) entry which is preliminary data.</text>
</comment>
<feature type="chain" id="PRO_5046657666" evidence="1">
    <location>
        <begin position="19"/>
        <end position="135"/>
    </location>
</feature>
<feature type="signal peptide" evidence="1">
    <location>
        <begin position="1"/>
        <end position="18"/>
    </location>
</feature>
<protein>
    <submittedName>
        <fullName evidence="2">Uncharacterized protein</fullName>
    </submittedName>
</protein>
<accession>A0ABQ1JF79</accession>
<proteinExistence type="predicted"/>
<keyword evidence="3" id="KW-1185">Reference proteome</keyword>
<gene>
    <name evidence="2" type="ORF">GCM10011607_26700</name>
</gene>
<evidence type="ECO:0000313" key="2">
    <source>
        <dbReference type="EMBL" id="GGB64582.1"/>
    </source>
</evidence>
<sequence length="135" mass="15042">MRYILAFILLIMSQLVMAQQGLVVEISIEENVQNSQDVTMSMSKIVMGLNETASVDVEGDYGVTIVSKQLQGKRVNLLVSLHDQSNGAPKLIGDKVLKLTVGRSADYKLRANDHLYKINIDTRYGELDDDDAQRD</sequence>
<evidence type="ECO:0000256" key="1">
    <source>
        <dbReference type="SAM" id="SignalP"/>
    </source>
</evidence>
<organism evidence="2 3">
    <name type="scientific">Shewanella inventionis</name>
    <dbReference type="NCBI Taxonomy" id="1738770"/>
    <lineage>
        <taxon>Bacteria</taxon>
        <taxon>Pseudomonadati</taxon>
        <taxon>Pseudomonadota</taxon>
        <taxon>Gammaproteobacteria</taxon>
        <taxon>Alteromonadales</taxon>
        <taxon>Shewanellaceae</taxon>
        <taxon>Shewanella</taxon>
    </lineage>
</organism>
<name>A0ABQ1JF79_9GAMM</name>
<dbReference type="EMBL" id="BMII01000022">
    <property type="protein sequence ID" value="GGB64582.1"/>
    <property type="molecule type" value="Genomic_DNA"/>
</dbReference>
<dbReference type="RefSeq" id="WP_188739854.1">
    <property type="nucleotide sequence ID" value="NZ_BMII01000022.1"/>
</dbReference>
<keyword evidence="1" id="KW-0732">Signal</keyword>